<comment type="subcellular location">
    <subcellularLocation>
        <location evidence="1">Cytoplasm</location>
        <location evidence="1">Cytoskeleton</location>
    </subcellularLocation>
</comment>
<dbReference type="AlphaFoldDB" id="A0A396HQI5"/>
<comment type="caution">
    <text evidence="5">The sequence shown here is derived from an EMBL/GenBank/DDBJ whole genome shotgun (WGS) entry which is preliminary data.</text>
</comment>
<dbReference type="GO" id="GO:0008017">
    <property type="term" value="F:microtubule binding"/>
    <property type="evidence" value="ECO:0007669"/>
    <property type="project" value="InterPro"/>
</dbReference>
<evidence type="ECO:0000256" key="4">
    <source>
        <dbReference type="ARBA" id="ARBA00023212"/>
    </source>
</evidence>
<evidence type="ECO:0000256" key="2">
    <source>
        <dbReference type="ARBA" id="ARBA00006187"/>
    </source>
</evidence>
<sequence length="93" mass="11017">MNFKMKRFLKIYEYNFTFLEVQKLAKFLVELWDLMEIQIDEKKAFNHVIRLISASVDEVSIEGGLCSNVSEQVEVQRLNVLKASKMKELVFKR</sequence>
<name>A0A396HQI5_MEDTR</name>
<gene>
    <name evidence="5" type="ORF">MtrunA17_Chr5g0410361</name>
</gene>
<organism evidence="5 6">
    <name type="scientific">Medicago truncatula</name>
    <name type="common">Barrel medic</name>
    <name type="synonym">Medicago tribuloides</name>
    <dbReference type="NCBI Taxonomy" id="3880"/>
    <lineage>
        <taxon>Eukaryota</taxon>
        <taxon>Viridiplantae</taxon>
        <taxon>Streptophyta</taxon>
        <taxon>Embryophyta</taxon>
        <taxon>Tracheophyta</taxon>
        <taxon>Spermatophyta</taxon>
        <taxon>Magnoliopsida</taxon>
        <taxon>eudicotyledons</taxon>
        <taxon>Gunneridae</taxon>
        <taxon>Pentapetalae</taxon>
        <taxon>rosids</taxon>
        <taxon>fabids</taxon>
        <taxon>Fabales</taxon>
        <taxon>Fabaceae</taxon>
        <taxon>Papilionoideae</taxon>
        <taxon>50 kb inversion clade</taxon>
        <taxon>NPAAA clade</taxon>
        <taxon>Hologalegina</taxon>
        <taxon>IRL clade</taxon>
        <taxon>Trifolieae</taxon>
        <taxon>Medicago</taxon>
    </lineage>
</organism>
<evidence type="ECO:0000313" key="6">
    <source>
        <dbReference type="Proteomes" id="UP000265566"/>
    </source>
</evidence>
<proteinExistence type="inferred from homology"/>
<dbReference type="PANTHER" id="PTHR19321">
    <property type="entry name" value="PROTEIN REGULATOR OF CYTOKINESIS 1 PRC1-RELATED"/>
    <property type="match status" value="1"/>
</dbReference>
<dbReference type="PANTHER" id="PTHR19321:SF4">
    <property type="entry name" value="65-KDA MICROTUBULE-ASSOCIATED PROTEIN 5"/>
    <property type="match status" value="1"/>
</dbReference>
<dbReference type="InterPro" id="IPR007145">
    <property type="entry name" value="MAP65_Ase1_PRC1"/>
</dbReference>
<accession>A0A396HQI5</accession>
<protein>
    <submittedName>
        <fullName evidence="5">Putative microtubule-associated protein, MAP65/Ase1/PRC1</fullName>
    </submittedName>
</protein>
<dbReference type="Gramene" id="rna29843">
    <property type="protein sequence ID" value="RHN54761.1"/>
    <property type="gene ID" value="gene29843"/>
</dbReference>
<dbReference type="Proteomes" id="UP000265566">
    <property type="component" value="Chromosome 5"/>
</dbReference>
<evidence type="ECO:0000313" key="5">
    <source>
        <dbReference type="EMBL" id="RHN54761.1"/>
    </source>
</evidence>
<comment type="similarity">
    <text evidence="2">Belongs to the MAP65/ASE1 family.</text>
</comment>
<keyword evidence="4" id="KW-0963">Cytoplasm</keyword>
<evidence type="ECO:0000256" key="3">
    <source>
        <dbReference type="ARBA" id="ARBA00022701"/>
    </source>
</evidence>
<dbReference type="GO" id="GO:0000226">
    <property type="term" value="P:microtubule cytoskeleton organization"/>
    <property type="evidence" value="ECO:0007669"/>
    <property type="project" value="InterPro"/>
</dbReference>
<reference evidence="6" key="1">
    <citation type="journal article" date="2018" name="Nat. Plants">
        <title>Whole-genome landscape of Medicago truncatula symbiotic genes.</title>
        <authorList>
            <person name="Pecrix Y."/>
            <person name="Staton S.E."/>
            <person name="Sallet E."/>
            <person name="Lelandais-Briere C."/>
            <person name="Moreau S."/>
            <person name="Carrere S."/>
            <person name="Blein T."/>
            <person name="Jardinaud M.F."/>
            <person name="Latrasse D."/>
            <person name="Zouine M."/>
            <person name="Zahm M."/>
            <person name="Kreplak J."/>
            <person name="Mayjonade B."/>
            <person name="Satge C."/>
            <person name="Perez M."/>
            <person name="Cauet S."/>
            <person name="Marande W."/>
            <person name="Chantry-Darmon C."/>
            <person name="Lopez-Roques C."/>
            <person name="Bouchez O."/>
            <person name="Berard A."/>
            <person name="Debelle F."/>
            <person name="Munos S."/>
            <person name="Bendahmane A."/>
            <person name="Berges H."/>
            <person name="Niebel A."/>
            <person name="Buitink J."/>
            <person name="Frugier F."/>
            <person name="Benhamed M."/>
            <person name="Crespi M."/>
            <person name="Gouzy J."/>
            <person name="Gamas P."/>
        </authorList>
    </citation>
    <scope>NUCLEOTIDE SEQUENCE [LARGE SCALE GENOMIC DNA]</scope>
    <source>
        <strain evidence="6">cv. Jemalong A17</strain>
    </source>
</reference>
<evidence type="ECO:0000256" key="1">
    <source>
        <dbReference type="ARBA" id="ARBA00004245"/>
    </source>
</evidence>
<dbReference type="EMBL" id="PSQE01000005">
    <property type="protein sequence ID" value="RHN54761.1"/>
    <property type="molecule type" value="Genomic_DNA"/>
</dbReference>
<keyword evidence="3" id="KW-0493">Microtubule</keyword>
<dbReference type="GO" id="GO:0005874">
    <property type="term" value="C:microtubule"/>
    <property type="evidence" value="ECO:0007669"/>
    <property type="project" value="UniProtKB-KW"/>
</dbReference>
<keyword evidence="4" id="KW-0206">Cytoskeleton</keyword>